<dbReference type="EMBL" id="JABEQB010000048">
    <property type="protein sequence ID" value="NNG67952.1"/>
    <property type="molecule type" value="Genomic_DNA"/>
</dbReference>
<evidence type="ECO:0000256" key="2">
    <source>
        <dbReference type="ARBA" id="ARBA00022519"/>
    </source>
</evidence>
<keyword evidence="4 6" id="KW-0808">Transferase</keyword>
<keyword evidence="3 6" id="KW-0328">Glycosyltransferase</keyword>
<keyword evidence="5" id="KW-0472">Membrane</keyword>
<dbReference type="Proteomes" id="UP000529861">
    <property type="component" value="Unassembled WGS sequence"/>
</dbReference>
<sequence length="353" mass="41644">MRLHILIDSIYAQKFYEFINKNFNADEHLFVINAEKLKYLSEETIIKLNIRKNRDDRLWLLGKASEASNIFVHSFFDNHILAWLVLNKKILNKTTWVLWGGDLYNYWLKNKHSLKEEVIELLKRRVIKNIANIIALVEEDYKFVREKYKTKALYKYAFYPNPIDFLMLDNVIITYKSNNNNFKILVGNSAASTNNHFEILKALSMIKDQNFEVICPLSYGETNYAMQVADFGKKLFGERFIPLVEFLPPEEYSKILAYVDVAIFNHKRQQALGNILALLYLGKKVYIRSDVSTWSFLNRLGITVFDTIKIFNKPEDLLLDFSKDAALKNRSIVKREFSEERCVELWRDIFDSR</sequence>
<evidence type="ECO:0000256" key="1">
    <source>
        <dbReference type="ARBA" id="ARBA00022475"/>
    </source>
</evidence>
<dbReference type="RefSeq" id="WP_170271659.1">
    <property type="nucleotide sequence ID" value="NZ_JABEQB010000048.1"/>
</dbReference>
<dbReference type="AlphaFoldDB" id="A0A7Y2L931"/>
<keyword evidence="2" id="KW-0997">Cell inner membrane</keyword>
<dbReference type="Pfam" id="PF07429">
    <property type="entry name" value="Glyco_transf_56"/>
    <property type="match status" value="1"/>
</dbReference>
<name>A0A7Y2L931_9THEO</name>
<organism evidence="6 7">
    <name type="scientific">Caldanaerobacter subterraneus</name>
    <dbReference type="NCBI Taxonomy" id="911092"/>
    <lineage>
        <taxon>Bacteria</taxon>
        <taxon>Bacillati</taxon>
        <taxon>Bacillota</taxon>
        <taxon>Clostridia</taxon>
        <taxon>Thermoanaerobacterales</taxon>
        <taxon>Thermoanaerobacteraceae</taxon>
        <taxon>Caldanaerobacter</taxon>
    </lineage>
</organism>
<evidence type="ECO:0000256" key="5">
    <source>
        <dbReference type="ARBA" id="ARBA00023136"/>
    </source>
</evidence>
<evidence type="ECO:0000256" key="4">
    <source>
        <dbReference type="ARBA" id="ARBA00022679"/>
    </source>
</evidence>
<evidence type="ECO:0000256" key="3">
    <source>
        <dbReference type="ARBA" id="ARBA00022676"/>
    </source>
</evidence>
<evidence type="ECO:0000313" key="7">
    <source>
        <dbReference type="Proteomes" id="UP000529861"/>
    </source>
</evidence>
<dbReference type="GO" id="GO:0008417">
    <property type="term" value="F:fucosyltransferase activity"/>
    <property type="evidence" value="ECO:0007669"/>
    <property type="project" value="InterPro"/>
</dbReference>
<dbReference type="EC" id="2.4.1.325" evidence="6"/>
<dbReference type="GO" id="GO:0102031">
    <property type="term" value="F:4-acetamido-4,6-dideoxy-D-galactose transferase activity"/>
    <property type="evidence" value="ECO:0007669"/>
    <property type="project" value="UniProtKB-EC"/>
</dbReference>
<dbReference type="InterPro" id="IPR009993">
    <property type="entry name" value="WecF"/>
</dbReference>
<evidence type="ECO:0000313" key="6">
    <source>
        <dbReference type="EMBL" id="NNG67952.1"/>
    </source>
</evidence>
<reference evidence="6 7" key="1">
    <citation type="submission" date="2020-04" db="EMBL/GenBank/DDBJ databases">
        <title>Draft genome sequence of Caldanaerobacter sunterraneus. strain 1523vc isolated from Griffin hot spring, Kamchatka, Russia.</title>
        <authorList>
            <person name="Toshchakov S.V."/>
            <person name="Podosokorskaya O.A."/>
            <person name="Kublanov I.V."/>
            <person name="Korzhenkov A."/>
            <person name="Patrushev M.V."/>
        </authorList>
    </citation>
    <scope>NUCLEOTIDE SEQUENCE [LARGE SCALE GENOMIC DNA]</scope>
    <source>
        <strain evidence="6 7">1523vc</strain>
    </source>
</reference>
<proteinExistence type="predicted"/>
<comment type="caution">
    <text evidence="6">The sequence shown here is derived from an EMBL/GenBank/DDBJ whole genome shotgun (WGS) entry which is preliminary data.</text>
</comment>
<protein>
    <submittedName>
        <fullName evidence="6">TDP-N-acetylfucosamine:lipid II N-acetylfucosaminyltransferase</fullName>
        <ecNumber evidence="6">2.4.1.325</ecNumber>
    </submittedName>
</protein>
<accession>A0A7Y2L931</accession>
<dbReference type="GO" id="GO:0009246">
    <property type="term" value="P:enterobacterial common antigen biosynthetic process"/>
    <property type="evidence" value="ECO:0007669"/>
    <property type="project" value="InterPro"/>
</dbReference>
<gene>
    <name evidence="6" type="ORF">HKI81_12285</name>
</gene>
<keyword evidence="1" id="KW-1003">Cell membrane</keyword>